<sequence length="150" mass="17743">MRHYSIYLLSEDVANDYFGKEPLLYQLFSDYERTKMVESELLQRQVDYITLPVSVVELNYKLQKELKRYRGNSYSYDSHVHSLTLRRAGGTSQAQLSLFSSFIILNAKGSYEAETIFFEILRKYKSTFLAMDFDSERFGWLNPIKQQNFI</sequence>
<dbReference type="Proteomes" id="UP000095209">
    <property type="component" value="Unassembled WGS sequence"/>
</dbReference>
<dbReference type="OrthoDB" id="2736584at2"/>
<accession>A0A1E5LJ04</accession>
<reference evidence="1 2" key="1">
    <citation type="submission" date="2016-08" db="EMBL/GenBank/DDBJ databases">
        <title>Genome of Bacillus solimangrovi GH2-4.</title>
        <authorList>
            <person name="Lim S."/>
            <person name="Kim B.-C."/>
        </authorList>
    </citation>
    <scope>NUCLEOTIDE SEQUENCE [LARGE SCALE GENOMIC DNA]</scope>
    <source>
        <strain evidence="1 2">GH2-4</strain>
    </source>
</reference>
<keyword evidence="2" id="KW-1185">Reference proteome</keyword>
<proteinExistence type="predicted"/>
<evidence type="ECO:0000313" key="2">
    <source>
        <dbReference type="Proteomes" id="UP000095209"/>
    </source>
</evidence>
<dbReference type="EMBL" id="MJEH01000005">
    <property type="protein sequence ID" value="OEH94067.1"/>
    <property type="molecule type" value="Genomic_DNA"/>
</dbReference>
<protein>
    <recommendedName>
        <fullName evidence="3">Sporulation inhibitor of replication protein SirA</fullName>
    </recommendedName>
</protein>
<organism evidence="1 2">
    <name type="scientific">Bacillus solimangrovi</name>
    <dbReference type="NCBI Taxonomy" id="1305675"/>
    <lineage>
        <taxon>Bacteria</taxon>
        <taxon>Bacillati</taxon>
        <taxon>Bacillota</taxon>
        <taxon>Bacilli</taxon>
        <taxon>Bacillales</taxon>
        <taxon>Bacillaceae</taxon>
        <taxon>Bacillus</taxon>
    </lineage>
</organism>
<evidence type="ECO:0000313" key="1">
    <source>
        <dbReference type="EMBL" id="OEH94067.1"/>
    </source>
</evidence>
<gene>
    <name evidence="1" type="ORF">BFG57_09470</name>
</gene>
<dbReference type="Gene3D" id="3.30.310.250">
    <property type="entry name" value="Sporulation inhibitor of replication protein SirA"/>
    <property type="match status" value="1"/>
</dbReference>
<dbReference type="InterPro" id="IPR019683">
    <property type="entry name" value="SirA"/>
</dbReference>
<dbReference type="Pfam" id="PF10747">
    <property type="entry name" value="SirA"/>
    <property type="match status" value="1"/>
</dbReference>
<evidence type="ECO:0008006" key="3">
    <source>
        <dbReference type="Google" id="ProtNLM"/>
    </source>
</evidence>
<dbReference type="STRING" id="1305675.BFG57_09470"/>
<dbReference type="RefSeq" id="WP_069715836.1">
    <property type="nucleotide sequence ID" value="NZ_MJEH01000005.1"/>
</dbReference>
<dbReference type="InterPro" id="IPR038449">
    <property type="entry name" value="SirA_sf"/>
</dbReference>
<dbReference type="AlphaFoldDB" id="A0A1E5LJ04"/>
<comment type="caution">
    <text evidence="1">The sequence shown here is derived from an EMBL/GenBank/DDBJ whole genome shotgun (WGS) entry which is preliminary data.</text>
</comment>
<name>A0A1E5LJ04_9BACI</name>